<protein>
    <submittedName>
        <fullName evidence="2">Uncharacterized protein</fullName>
    </submittedName>
</protein>
<comment type="caution">
    <text evidence="2">The sequence shown here is derived from an EMBL/GenBank/DDBJ whole genome shotgun (WGS) entry which is preliminary data.</text>
</comment>
<dbReference type="Proteomes" id="UP000187609">
    <property type="component" value="Unassembled WGS sequence"/>
</dbReference>
<evidence type="ECO:0000313" key="2">
    <source>
        <dbReference type="EMBL" id="OIT29323.1"/>
    </source>
</evidence>
<gene>
    <name evidence="2" type="ORF">A4A49_17661</name>
</gene>
<sequence length="140" mass="15391">ILQTKFSIKISKMKQKIVIKLCMDGNDQRSRTKAFKIAVSQPGVESAAMQGSKNYELQVLGEQIDAVILTNSLRKKLGQAQLVSVGPVDDADNKNTNSDTRSEASATVPQSPAYSYPVYAVPQYPVYEVRDSNLECCSIM</sequence>
<feature type="compositionally biased region" description="Polar residues" evidence="1">
    <location>
        <begin position="94"/>
        <end position="109"/>
    </location>
</feature>
<dbReference type="STRING" id="49451.A0A314KJ65"/>
<dbReference type="SMR" id="A0A314KJ65"/>
<proteinExistence type="predicted"/>
<dbReference type="PANTHER" id="PTHR46371">
    <property type="entry name" value="OS04G0464100 PROTEIN"/>
    <property type="match status" value="1"/>
</dbReference>
<dbReference type="Gene3D" id="3.30.70.100">
    <property type="match status" value="1"/>
</dbReference>
<evidence type="ECO:0000313" key="3">
    <source>
        <dbReference type="Proteomes" id="UP000187609"/>
    </source>
</evidence>
<feature type="non-terminal residue" evidence="2">
    <location>
        <position position="1"/>
    </location>
</feature>
<reference evidence="2" key="1">
    <citation type="submission" date="2016-11" db="EMBL/GenBank/DDBJ databases">
        <title>The genome of Nicotiana attenuata.</title>
        <authorList>
            <person name="Xu S."/>
            <person name="Brockmoeller T."/>
            <person name="Gaquerel E."/>
            <person name="Navarro A."/>
            <person name="Kuhl H."/>
            <person name="Gase K."/>
            <person name="Ling Z."/>
            <person name="Zhou W."/>
            <person name="Kreitzer C."/>
            <person name="Stanke M."/>
            <person name="Tang H."/>
            <person name="Lyons E."/>
            <person name="Pandey P."/>
            <person name="Pandey S.P."/>
            <person name="Timmermann B."/>
            <person name="Baldwin I.T."/>
        </authorList>
    </citation>
    <scope>NUCLEOTIDE SEQUENCE [LARGE SCALE GENOMIC DNA]</scope>
    <source>
        <strain evidence="2">UT</strain>
    </source>
</reference>
<feature type="region of interest" description="Disordered" evidence="1">
    <location>
        <begin position="87"/>
        <end position="109"/>
    </location>
</feature>
<organism evidence="2 3">
    <name type="scientific">Nicotiana attenuata</name>
    <name type="common">Coyote tobacco</name>
    <dbReference type="NCBI Taxonomy" id="49451"/>
    <lineage>
        <taxon>Eukaryota</taxon>
        <taxon>Viridiplantae</taxon>
        <taxon>Streptophyta</taxon>
        <taxon>Embryophyta</taxon>
        <taxon>Tracheophyta</taxon>
        <taxon>Spermatophyta</taxon>
        <taxon>Magnoliopsida</taxon>
        <taxon>eudicotyledons</taxon>
        <taxon>Gunneridae</taxon>
        <taxon>Pentapetalae</taxon>
        <taxon>asterids</taxon>
        <taxon>lamiids</taxon>
        <taxon>Solanales</taxon>
        <taxon>Solanaceae</taxon>
        <taxon>Nicotianoideae</taxon>
        <taxon>Nicotianeae</taxon>
        <taxon>Nicotiana</taxon>
    </lineage>
</organism>
<dbReference type="InterPro" id="IPR044296">
    <property type="entry name" value="HIPP46"/>
</dbReference>
<dbReference type="AlphaFoldDB" id="A0A314KJ65"/>
<keyword evidence="3" id="KW-1185">Reference proteome</keyword>
<evidence type="ECO:0000256" key="1">
    <source>
        <dbReference type="SAM" id="MobiDB-lite"/>
    </source>
</evidence>
<accession>A0A314KJ65</accession>
<dbReference type="Gramene" id="OIT29323">
    <property type="protein sequence ID" value="OIT29323"/>
    <property type="gene ID" value="A4A49_17661"/>
</dbReference>
<name>A0A314KJ65_NICAT</name>
<dbReference type="EMBL" id="MJEQ01001811">
    <property type="protein sequence ID" value="OIT29323.1"/>
    <property type="molecule type" value="Genomic_DNA"/>
</dbReference>